<dbReference type="SUPFAM" id="SSF52540">
    <property type="entry name" value="P-loop containing nucleoside triphosphate hydrolases"/>
    <property type="match status" value="1"/>
</dbReference>
<keyword evidence="1" id="KW-0175">Coiled coil</keyword>
<proteinExistence type="predicted"/>
<sequence>MSSKIFRRTIFPTHFIAPRVQCLQSPRPYLPLSRTLKSWQDLFQEINQEIKDLRQKNDDISQQNKLLRNKLEELHKYRYYDLVLHQGRNYDVPKDPRKWTVNSAIQNKFRNDVYFVDLEETNVPLLDKILSGEFVALYGARASGKSTRVFQAMEKLKSQGIVCIYVTFEHFNMETKDRFWLSMGTALNINAPKYFGNGDVKSSDDFLRKFQKAQWNDKHVVLLIDALLGAHDDIKSSFLGVIRAIKNTKENYALLSLVAIGPFSILHLNSDRITTCPFNIRDPFKNPNFTLEQVQTVYKEFEDDFKLTIDLEIIEDIYNRKNGYEVRPDMCNSPKKNDSLDTLKILQAAIQFFDKGMISNGFTRSFKSSATATRRDLKEHFKRVLEYAEKLSADDIWIVHFTCEDRYATHEDVHWPSDDRINVIHCFHNRYLKMY</sequence>
<reference evidence="2" key="1">
    <citation type="submission" date="2019-10" db="EMBL/GenBank/DDBJ databases">
        <title>Conservation and host-specific expression of non-tandemly repeated heterogenous ribosome RNA gene in arbuscular mycorrhizal fungi.</title>
        <authorList>
            <person name="Maeda T."/>
            <person name="Kobayashi Y."/>
            <person name="Nakagawa T."/>
            <person name="Ezawa T."/>
            <person name="Yamaguchi K."/>
            <person name="Bino T."/>
            <person name="Nishimoto Y."/>
            <person name="Shigenobu S."/>
            <person name="Kawaguchi M."/>
        </authorList>
    </citation>
    <scope>NUCLEOTIDE SEQUENCE</scope>
    <source>
        <strain evidence="2">HR1</strain>
    </source>
</reference>
<organism evidence="2 3">
    <name type="scientific">Rhizophagus clarus</name>
    <dbReference type="NCBI Taxonomy" id="94130"/>
    <lineage>
        <taxon>Eukaryota</taxon>
        <taxon>Fungi</taxon>
        <taxon>Fungi incertae sedis</taxon>
        <taxon>Mucoromycota</taxon>
        <taxon>Glomeromycotina</taxon>
        <taxon>Glomeromycetes</taxon>
        <taxon>Glomerales</taxon>
        <taxon>Glomeraceae</taxon>
        <taxon>Rhizophagus</taxon>
    </lineage>
</organism>
<evidence type="ECO:0000256" key="1">
    <source>
        <dbReference type="SAM" id="Coils"/>
    </source>
</evidence>
<dbReference type="Proteomes" id="UP000615446">
    <property type="component" value="Unassembled WGS sequence"/>
</dbReference>
<gene>
    <name evidence="2" type="ORF">RCL2_002161300</name>
</gene>
<dbReference type="Gene3D" id="3.40.50.300">
    <property type="entry name" value="P-loop containing nucleotide triphosphate hydrolases"/>
    <property type="match status" value="1"/>
</dbReference>
<dbReference type="EMBL" id="BLAL01000239">
    <property type="protein sequence ID" value="GES94917.1"/>
    <property type="molecule type" value="Genomic_DNA"/>
</dbReference>
<feature type="coiled-coil region" evidence="1">
    <location>
        <begin position="36"/>
        <end position="77"/>
    </location>
</feature>
<accession>A0A8H3LU20</accession>
<protein>
    <submittedName>
        <fullName evidence="2">P-loop containing nucleoside triphosphate hydrolase protein</fullName>
    </submittedName>
</protein>
<comment type="caution">
    <text evidence="2">The sequence shown here is derived from an EMBL/GenBank/DDBJ whole genome shotgun (WGS) entry which is preliminary data.</text>
</comment>
<evidence type="ECO:0000313" key="2">
    <source>
        <dbReference type="EMBL" id="GES94917.1"/>
    </source>
</evidence>
<evidence type="ECO:0000313" key="3">
    <source>
        <dbReference type="Proteomes" id="UP000615446"/>
    </source>
</evidence>
<dbReference type="GO" id="GO:0016787">
    <property type="term" value="F:hydrolase activity"/>
    <property type="evidence" value="ECO:0007669"/>
    <property type="project" value="UniProtKB-KW"/>
</dbReference>
<keyword evidence="2" id="KW-0378">Hydrolase</keyword>
<dbReference type="OrthoDB" id="5596319at2759"/>
<dbReference type="AlphaFoldDB" id="A0A8H3LU20"/>
<dbReference type="InterPro" id="IPR027417">
    <property type="entry name" value="P-loop_NTPase"/>
</dbReference>
<name>A0A8H3LU20_9GLOM</name>